<organism evidence="1 2">
    <name type="scientific">Papaver somniferum</name>
    <name type="common">Opium poppy</name>
    <dbReference type="NCBI Taxonomy" id="3469"/>
    <lineage>
        <taxon>Eukaryota</taxon>
        <taxon>Viridiplantae</taxon>
        <taxon>Streptophyta</taxon>
        <taxon>Embryophyta</taxon>
        <taxon>Tracheophyta</taxon>
        <taxon>Spermatophyta</taxon>
        <taxon>Magnoliopsida</taxon>
        <taxon>Ranunculales</taxon>
        <taxon>Papaveraceae</taxon>
        <taxon>Papaveroideae</taxon>
        <taxon>Papaver</taxon>
    </lineage>
</organism>
<dbReference type="Gramene" id="RZC58887">
    <property type="protein sequence ID" value="RZC58887"/>
    <property type="gene ID" value="C5167_006190"/>
</dbReference>
<evidence type="ECO:0000313" key="2">
    <source>
        <dbReference type="Proteomes" id="UP000316621"/>
    </source>
</evidence>
<accession>A0A4Y7JDK9</accession>
<protein>
    <submittedName>
        <fullName evidence="1">Uncharacterized protein</fullName>
    </submittedName>
</protein>
<dbReference type="EMBL" id="CM010718">
    <property type="protein sequence ID" value="RZC58887.1"/>
    <property type="molecule type" value="Genomic_DNA"/>
</dbReference>
<name>A0A4Y7JDK9_PAPSO</name>
<reference evidence="1 2" key="1">
    <citation type="journal article" date="2018" name="Science">
        <title>The opium poppy genome and morphinan production.</title>
        <authorList>
            <person name="Guo L."/>
            <person name="Winzer T."/>
            <person name="Yang X."/>
            <person name="Li Y."/>
            <person name="Ning Z."/>
            <person name="He Z."/>
            <person name="Teodor R."/>
            <person name="Lu Y."/>
            <person name="Bowser T.A."/>
            <person name="Graham I.A."/>
            <person name="Ye K."/>
        </authorList>
    </citation>
    <scope>NUCLEOTIDE SEQUENCE [LARGE SCALE GENOMIC DNA]</scope>
    <source>
        <strain evidence="2">cv. HN1</strain>
        <tissue evidence="1">Leaves</tissue>
    </source>
</reference>
<dbReference type="AlphaFoldDB" id="A0A4Y7JDK9"/>
<evidence type="ECO:0000313" key="1">
    <source>
        <dbReference type="EMBL" id="RZC58887.1"/>
    </source>
</evidence>
<proteinExistence type="predicted"/>
<gene>
    <name evidence="1" type="ORF">C5167_006190</name>
</gene>
<dbReference type="Proteomes" id="UP000316621">
    <property type="component" value="Chromosome 4"/>
</dbReference>
<sequence length="91" mass="10521">MESISSDIKSTARLPPSCVFKSSFFFVIFLERKFENFESAELIVDGGAKQNLIIIQGYREILLAVYLFPRRQLLENQLTSFCMGLLNVYFK</sequence>
<keyword evidence="2" id="KW-1185">Reference proteome</keyword>